<dbReference type="AlphaFoldDB" id="A0A5A7QLL8"/>
<evidence type="ECO:0000313" key="3">
    <source>
        <dbReference type="EMBL" id="GER46139.1"/>
    </source>
</evidence>
<keyword evidence="2" id="KW-1133">Transmembrane helix</keyword>
<keyword evidence="2" id="KW-0812">Transmembrane</keyword>
<organism evidence="3 4">
    <name type="scientific">Striga asiatica</name>
    <name type="common">Asiatic witchweed</name>
    <name type="synonym">Buchnera asiatica</name>
    <dbReference type="NCBI Taxonomy" id="4170"/>
    <lineage>
        <taxon>Eukaryota</taxon>
        <taxon>Viridiplantae</taxon>
        <taxon>Streptophyta</taxon>
        <taxon>Embryophyta</taxon>
        <taxon>Tracheophyta</taxon>
        <taxon>Spermatophyta</taxon>
        <taxon>Magnoliopsida</taxon>
        <taxon>eudicotyledons</taxon>
        <taxon>Gunneridae</taxon>
        <taxon>Pentapetalae</taxon>
        <taxon>asterids</taxon>
        <taxon>lamiids</taxon>
        <taxon>Lamiales</taxon>
        <taxon>Orobanchaceae</taxon>
        <taxon>Buchnereae</taxon>
        <taxon>Striga</taxon>
    </lineage>
</organism>
<reference evidence="4" key="1">
    <citation type="journal article" date="2019" name="Curr. Biol.">
        <title>Genome Sequence of Striga asiatica Provides Insight into the Evolution of Plant Parasitism.</title>
        <authorList>
            <person name="Yoshida S."/>
            <person name="Kim S."/>
            <person name="Wafula E.K."/>
            <person name="Tanskanen J."/>
            <person name="Kim Y.M."/>
            <person name="Honaas L."/>
            <person name="Yang Z."/>
            <person name="Spallek T."/>
            <person name="Conn C.E."/>
            <person name="Ichihashi Y."/>
            <person name="Cheong K."/>
            <person name="Cui S."/>
            <person name="Der J.P."/>
            <person name="Gundlach H."/>
            <person name="Jiao Y."/>
            <person name="Hori C."/>
            <person name="Ishida J.K."/>
            <person name="Kasahara H."/>
            <person name="Kiba T."/>
            <person name="Kim M.S."/>
            <person name="Koo N."/>
            <person name="Laohavisit A."/>
            <person name="Lee Y.H."/>
            <person name="Lumba S."/>
            <person name="McCourt P."/>
            <person name="Mortimer J.C."/>
            <person name="Mutuku J.M."/>
            <person name="Nomura T."/>
            <person name="Sasaki-Sekimoto Y."/>
            <person name="Seto Y."/>
            <person name="Wang Y."/>
            <person name="Wakatake T."/>
            <person name="Sakakibara H."/>
            <person name="Demura T."/>
            <person name="Yamaguchi S."/>
            <person name="Yoneyama K."/>
            <person name="Manabe R.I."/>
            <person name="Nelson D.C."/>
            <person name="Schulman A.H."/>
            <person name="Timko M.P."/>
            <person name="dePamphilis C.W."/>
            <person name="Choi D."/>
            <person name="Shirasu K."/>
        </authorList>
    </citation>
    <scope>NUCLEOTIDE SEQUENCE [LARGE SCALE GENOMIC DNA]</scope>
    <source>
        <strain evidence="4">cv. UVA1</strain>
    </source>
</reference>
<dbReference type="EMBL" id="BKCP01007405">
    <property type="protein sequence ID" value="GER46139.1"/>
    <property type="molecule type" value="Genomic_DNA"/>
</dbReference>
<gene>
    <name evidence="3" type="ORF">STAS_23121</name>
</gene>
<keyword evidence="2" id="KW-0472">Membrane</keyword>
<feature type="region of interest" description="Disordered" evidence="1">
    <location>
        <begin position="139"/>
        <end position="163"/>
    </location>
</feature>
<proteinExistence type="predicted"/>
<name>A0A5A7QLL8_STRAF</name>
<sequence length="163" mass="18466">MEVRSRFSEAYGWLLIYRRGKVLVIDPPRGTLYISLCSVSLYYRIGMYSPTWGLLAWKGGIIANPFKVLQEGTKLGNKAHSKVLSFFTFPSSGFGIILLGIYEIEYGAHLVISFEGSPQYRKQEVNHCRVNGRVLDRGFCPGEPDTIPPDQSKSMRGQRRDEN</sequence>
<evidence type="ECO:0000256" key="1">
    <source>
        <dbReference type="SAM" id="MobiDB-lite"/>
    </source>
</evidence>
<evidence type="ECO:0000256" key="2">
    <source>
        <dbReference type="SAM" id="Phobius"/>
    </source>
</evidence>
<dbReference type="Proteomes" id="UP000325081">
    <property type="component" value="Unassembled WGS sequence"/>
</dbReference>
<feature type="transmembrane region" description="Helical" evidence="2">
    <location>
        <begin position="83"/>
        <end position="102"/>
    </location>
</feature>
<protein>
    <submittedName>
        <fullName evidence="3">F420-non-reducing hydrogenase vhu subunit A</fullName>
    </submittedName>
</protein>
<evidence type="ECO:0000313" key="4">
    <source>
        <dbReference type="Proteomes" id="UP000325081"/>
    </source>
</evidence>
<keyword evidence="4" id="KW-1185">Reference proteome</keyword>
<accession>A0A5A7QLL8</accession>
<comment type="caution">
    <text evidence="3">The sequence shown here is derived from an EMBL/GenBank/DDBJ whole genome shotgun (WGS) entry which is preliminary data.</text>
</comment>